<evidence type="ECO:0000313" key="1">
    <source>
        <dbReference type="EMBL" id="KYG78278.1"/>
    </source>
</evidence>
<dbReference type="EMBL" id="LRPC01000001">
    <property type="protein sequence ID" value="KYG78278.1"/>
    <property type="molecule type" value="Genomic_DNA"/>
</dbReference>
<evidence type="ECO:0000313" key="2">
    <source>
        <dbReference type="Proteomes" id="UP000075606"/>
    </source>
</evidence>
<reference evidence="1 2" key="1">
    <citation type="submission" date="2016-01" db="EMBL/GenBank/DDBJ databases">
        <title>Genome sequencing of Roseivirga spongicola UST030701-084.</title>
        <authorList>
            <person name="Selvaratnam C."/>
            <person name="Thevarajoo S."/>
            <person name="Goh K.M."/>
            <person name="Ee R."/>
            <person name="Chan K.-G."/>
            <person name="Chong C.S."/>
        </authorList>
    </citation>
    <scope>NUCLEOTIDE SEQUENCE [LARGE SCALE GENOMIC DNA]</scope>
    <source>
        <strain evidence="1 2">UST030701-084</strain>
    </source>
</reference>
<dbReference type="Proteomes" id="UP000075606">
    <property type="component" value="Unassembled WGS sequence"/>
</dbReference>
<comment type="caution">
    <text evidence="1">The sequence shown here is derived from an EMBL/GenBank/DDBJ whole genome shotgun (WGS) entry which is preliminary data.</text>
</comment>
<dbReference type="STRING" id="333140.AWW68_05795"/>
<gene>
    <name evidence="1" type="ORF">AWW68_05795</name>
</gene>
<dbReference type="AlphaFoldDB" id="A0A150XHS4"/>
<organism evidence="1 2">
    <name type="scientific">Roseivirga spongicola</name>
    <dbReference type="NCBI Taxonomy" id="333140"/>
    <lineage>
        <taxon>Bacteria</taxon>
        <taxon>Pseudomonadati</taxon>
        <taxon>Bacteroidota</taxon>
        <taxon>Cytophagia</taxon>
        <taxon>Cytophagales</taxon>
        <taxon>Roseivirgaceae</taxon>
        <taxon>Roseivirga</taxon>
    </lineage>
</organism>
<keyword evidence="2" id="KW-1185">Reference proteome</keyword>
<sequence length="59" mass="6883">MIPTTTKKAVLSPEVYQQGFQKALQEFEHYEQVKKRLNQIKAYQQLKRGEGFLELIDAA</sequence>
<dbReference type="RefSeq" id="WP_068217702.1">
    <property type="nucleotide sequence ID" value="NZ_CP139724.1"/>
</dbReference>
<proteinExistence type="predicted"/>
<name>A0A150XHS4_9BACT</name>
<protein>
    <submittedName>
        <fullName evidence="1">Uncharacterized protein</fullName>
    </submittedName>
</protein>
<accession>A0A150XHS4</accession>